<protein>
    <recommendedName>
        <fullName evidence="5">Vacuolar import and degradation protein-domain-containing protein</fullName>
    </recommendedName>
</protein>
<feature type="region of interest" description="Disordered" evidence="2">
    <location>
        <begin position="174"/>
        <end position="234"/>
    </location>
</feature>
<evidence type="ECO:0008006" key="5">
    <source>
        <dbReference type="Google" id="ProtNLM"/>
    </source>
</evidence>
<dbReference type="GO" id="GO:0007039">
    <property type="term" value="P:protein catabolic process in the vacuole"/>
    <property type="evidence" value="ECO:0007669"/>
    <property type="project" value="TreeGrafter"/>
</dbReference>
<evidence type="ECO:0000256" key="1">
    <source>
        <dbReference type="ARBA" id="ARBA00061469"/>
    </source>
</evidence>
<proteinExistence type="inferred from homology"/>
<keyword evidence="4" id="KW-1185">Reference proteome</keyword>
<sequence length="564" mass="63279">MPPANSPDPEASYPPSASFISALAPLNRDVPNLAATLGTHVDEDGDDSDDGFTRADDVLSFAAALGSVVHDGDTDEARASLHFLRAAHDEGYQLPLHRSHDGLRLLNQQDQRDRLRRSMDRLNRLSDAYGDRVPSQNSLYDWSPAPDDDMDALLAADQPGPDMLRMLGREHWASERRSQGVSQAQRRQHRLSARSRTEALRGTHHPEQRDRYTSTSSLDRHMAMPPTSSLDRERRDMLSRVDAYRRGYHDRSSPAAPSSPMLELSVEYLSHIRSTDSPDESLAFARGAGLLRKNSHRPDFLTRPDAIPPPAPTSWLAPGAVLSGCQHATAAHHPDRWPVKVTLHTVDWHTMQLSATMEAYNVPSHTATRASSSSITTFLEGEILDFRKYTLLTESFQSSAANDAMYWRKLPPLRDLRDEEVGRCLGSERWWSSVGREWIFMRWKERCFVRPLNSSFTPPPTHHVPTRTSTTTTPRDAIHSSWPPQQQSHTHTFRPHHADRGGDESHASFDDSGCGLTISGFYYVCLRRSDGRVEGLYYDPMSSPYQCLELESVRGGVVGAWGFS</sequence>
<dbReference type="PANTHER" id="PTHR14534:SF3">
    <property type="entry name" value="GID COMPLEX SUBUNIT 4 HOMOLOG"/>
    <property type="match status" value="1"/>
</dbReference>
<dbReference type="AlphaFoldDB" id="A0A6A6A2K8"/>
<evidence type="ECO:0000313" key="3">
    <source>
        <dbReference type="EMBL" id="KAF2125776.1"/>
    </source>
</evidence>
<dbReference type="EMBL" id="ML977515">
    <property type="protein sequence ID" value="KAF2125776.1"/>
    <property type="molecule type" value="Genomic_DNA"/>
</dbReference>
<name>A0A6A6A2K8_9PLEO</name>
<dbReference type="GeneID" id="54410240"/>
<evidence type="ECO:0000313" key="4">
    <source>
        <dbReference type="Proteomes" id="UP000799771"/>
    </source>
</evidence>
<comment type="similarity">
    <text evidence="1">Belongs to the GID4/VID24 family.</text>
</comment>
<gene>
    <name evidence="3" type="ORF">P153DRAFT_378606</name>
</gene>
<feature type="compositionally biased region" description="Low complexity" evidence="2">
    <location>
        <begin position="466"/>
        <end position="475"/>
    </location>
</feature>
<dbReference type="Proteomes" id="UP000799771">
    <property type="component" value="Unassembled WGS sequence"/>
</dbReference>
<dbReference type="RefSeq" id="XP_033520168.1">
    <property type="nucleotide sequence ID" value="XM_033669808.1"/>
</dbReference>
<dbReference type="GO" id="GO:0045721">
    <property type="term" value="P:negative regulation of gluconeogenesis"/>
    <property type="evidence" value="ECO:0007669"/>
    <property type="project" value="TreeGrafter"/>
</dbReference>
<feature type="compositionally biased region" description="Basic and acidic residues" evidence="2">
    <location>
        <begin position="195"/>
        <end position="222"/>
    </location>
</feature>
<feature type="compositionally biased region" description="Basic and acidic residues" evidence="2">
    <location>
        <begin position="496"/>
        <end position="508"/>
    </location>
</feature>
<dbReference type="GO" id="GO:0034657">
    <property type="term" value="C:GID complex"/>
    <property type="evidence" value="ECO:0007669"/>
    <property type="project" value="TreeGrafter"/>
</dbReference>
<organism evidence="3 4">
    <name type="scientific">Dothidotthia symphoricarpi CBS 119687</name>
    <dbReference type="NCBI Taxonomy" id="1392245"/>
    <lineage>
        <taxon>Eukaryota</taxon>
        <taxon>Fungi</taxon>
        <taxon>Dikarya</taxon>
        <taxon>Ascomycota</taxon>
        <taxon>Pezizomycotina</taxon>
        <taxon>Dothideomycetes</taxon>
        <taxon>Pleosporomycetidae</taxon>
        <taxon>Pleosporales</taxon>
        <taxon>Dothidotthiaceae</taxon>
        <taxon>Dothidotthia</taxon>
    </lineage>
</organism>
<dbReference type="Pfam" id="PF09783">
    <property type="entry name" value="Vac_ImportDeg"/>
    <property type="match status" value="2"/>
</dbReference>
<dbReference type="InterPro" id="IPR018618">
    <property type="entry name" value="GID4/10-like"/>
</dbReference>
<dbReference type="PANTHER" id="PTHR14534">
    <property type="entry name" value="VACUOLAR IMPORT AND DEGRADATION PROTEIN 24"/>
    <property type="match status" value="1"/>
</dbReference>
<dbReference type="OrthoDB" id="62at2759"/>
<reference evidence="3" key="1">
    <citation type="journal article" date="2020" name="Stud. Mycol.">
        <title>101 Dothideomycetes genomes: a test case for predicting lifestyles and emergence of pathogens.</title>
        <authorList>
            <person name="Haridas S."/>
            <person name="Albert R."/>
            <person name="Binder M."/>
            <person name="Bloem J."/>
            <person name="Labutti K."/>
            <person name="Salamov A."/>
            <person name="Andreopoulos B."/>
            <person name="Baker S."/>
            <person name="Barry K."/>
            <person name="Bills G."/>
            <person name="Bluhm B."/>
            <person name="Cannon C."/>
            <person name="Castanera R."/>
            <person name="Culley D."/>
            <person name="Daum C."/>
            <person name="Ezra D."/>
            <person name="Gonzalez J."/>
            <person name="Henrissat B."/>
            <person name="Kuo A."/>
            <person name="Liang C."/>
            <person name="Lipzen A."/>
            <person name="Lutzoni F."/>
            <person name="Magnuson J."/>
            <person name="Mondo S."/>
            <person name="Nolan M."/>
            <person name="Ohm R."/>
            <person name="Pangilinan J."/>
            <person name="Park H.-J."/>
            <person name="Ramirez L."/>
            <person name="Alfaro M."/>
            <person name="Sun H."/>
            <person name="Tritt A."/>
            <person name="Yoshinaga Y."/>
            <person name="Zwiers L.-H."/>
            <person name="Turgeon B."/>
            <person name="Goodwin S."/>
            <person name="Spatafora J."/>
            <person name="Crous P."/>
            <person name="Grigoriev I."/>
        </authorList>
    </citation>
    <scope>NUCLEOTIDE SEQUENCE</scope>
    <source>
        <strain evidence="3">CBS 119687</strain>
    </source>
</reference>
<feature type="region of interest" description="Disordered" evidence="2">
    <location>
        <begin position="458"/>
        <end position="508"/>
    </location>
</feature>
<dbReference type="GO" id="GO:0005773">
    <property type="term" value="C:vacuole"/>
    <property type="evidence" value="ECO:0007669"/>
    <property type="project" value="GOC"/>
</dbReference>
<evidence type="ECO:0000256" key="2">
    <source>
        <dbReference type="SAM" id="MobiDB-lite"/>
    </source>
</evidence>
<dbReference type="GO" id="GO:0043161">
    <property type="term" value="P:proteasome-mediated ubiquitin-dependent protein catabolic process"/>
    <property type="evidence" value="ECO:0007669"/>
    <property type="project" value="TreeGrafter"/>
</dbReference>
<accession>A0A6A6A2K8</accession>
<dbReference type="GO" id="GO:0006623">
    <property type="term" value="P:protein targeting to vacuole"/>
    <property type="evidence" value="ECO:0007669"/>
    <property type="project" value="TreeGrafter"/>
</dbReference>